<evidence type="ECO:0000256" key="2">
    <source>
        <dbReference type="ARBA" id="ARBA00006432"/>
    </source>
</evidence>
<dbReference type="GO" id="GO:0008218">
    <property type="term" value="P:bioluminescence"/>
    <property type="evidence" value="ECO:0007669"/>
    <property type="project" value="UniProtKB-KW"/>
</dbReference>
<dbReference type="FunFam" id="3.40.50.12780:FF:000003">
    <property type="entry name" value="Long-chain-fatty-acid--CoA ligase FadD"/>
    <property type="match status" value="1"/>
</dbReference>
<comment type="subcellular location">
    <subcellularLocation>
        <location evidence="1">Peroxisome</location>
    </subcellularLocation>
</comment>
<comment type="similarity">
    <text evidence="2">Belongs to the ATP-dependent AMP-binding enzyme family.</text>
</comment>
<keyword evidence="5" id="KW-0547">Nucleotide-binding</keyword>
<dbReference type="Pfam" id="PF13193">
    <property type="entry name" value="AMP-binding_C"/>
    <property type="match status" value="1"/>
</dbReference>
<dbReference type="InterPro" id="IPR045851">
    <property type="entry name" value="AMP-bd_C_sf"/>
</dbReference>
<organism evidence="16 17">
    <name type="scientific">Apolygus lucorum</name>
    <name type="common">Small green plant bug</name>
    <name type="synonym">Lygocoris lucorum</name>
    <dbReference type="NCBI Taxonomy" id="248454"/>
    <lineage>
        <taxon>Eukaryota</taxon>
        <taxon>Metazoa</taxon>
        <taxon>Ecdysozoa</taxon>
        <taxon>Arthropoda</taxon>
        <taxon>Hexapoda</taxon>
        <taxon>Insecta</taxon>
        <taxon>Pterygota</taxon>
        <taxon>Neoptera</taxon>
        <taxon>Paraneoptera</taxon>
        <taxon>Hemiptera</taxon>
        <taxon>Heteroptera</taxon>
        <taxon>Panheteroptera</taxon>
        <taxon>Cimicomorpha</taxon>
        <taxon>Miridae</taxon>
        <taxon>Mirini</taxon>
        <taxon>Apolygus</taxon>
    </lineage>
</organism>
<evidence type="ECO:0000256" key="4">
    <source>
        <dbReference type="ARBA" id="ARBA00019043"/>
    </source>
</evidence>
<comment type="catalytic activity">
    <reaction evidence="12">
        <text>firefly D-luciferin + ATP + O2 = firefly oxyluciferin + hnu + AMP + CO2 + diphosphate</text>
        <dbReference type="Rhea" id="RHEA:10732"/>
        <dbReference type="ChEBI" id="CHEBI:15379"/>
        <dbReference type="ChEBI" id="CHEBI:16526"/>
        <dbReference type="ChEBI" id="CHEBI:16792"/>
        <dbReference type="ChEBI" id="CHEBI:30212"/>
        <dbReference type="ChEBI" id="CHEBI:30616"/>
        <dbReference type="ChEBI" id="CHEBI:33019"/>
        <dbReference type="ChEBI" id="CHEBI:58038"/>
        <dbReference type="ChEBI" id="CHEBI:456215"/>
        <dbReference type="EC" id="1.13.12.7"/>
    </reaction>
</comment>
<dbReference type="GO" id="GO:0004467">
    <property type="term" value="F:long-chain fatty acid-CoA ligase activity"/>
    <property type="evidence" value="ECO:0007669"/>
    <property type="project" value="TreeGrafter"/>
</dbReference>
<evidence type="ECO:0000259" key="14">
    <source>
        <dbReference type="Pfam" id="PF00501"/>
    </source>
</evidence>
<dbReference type="CDD" id="cd05911">
    <property type="entry name" value="Firefly_Luc_like"/>
    <property type="match status" value="1"/>
</dbReference>
<dbReference type="Gene3D" id="3.40.50.12780">
    <property type="entry name" value="N-terminal domain of ligase-like"/>
    <property type="match status" value="1"/>
</dbReference>
<feature type="compositionally biased region" description="Basic and acidic residues" evidence="13">
    <location>
        <begin position="389"/>
        <end position="401"/>
    </location>
</feature>
<keyword evidence="17" id="KW-1185">Reference proteome</keyword>
<gene>
    <name evidence="16" type="ORF">GE061_012149</name>
</gene>
<keyword evidence="6" id="KW-0067">ATP-binding</keyword>
<accession>A0A8S9XU62</accession>
<dbReference type="EMBL" id="WIXP02000004">
    <property type="protein sequence ID" value="KAF6211636.1"/>
    <property type="molecule type" value="Genomic_DNA"/>
</dbReference>
<name>A0A8S9XU62_APOLU</name>
<dbReference type="PANTHER" id="PTHR24096">
    <property type="entry name" value="LONG-CHAIN-FATTY-ACID--COA LIGASE"/>
    <property type="match status" value="1"/>
</dbReference>
<feature type="region of interest" description="Disordered" evidence="13">
    <location>
        <begin position="386"/>
        <end position="439"/>
    </location>
</feature>
<dbReference type="GO" id="GO:0046949">
    <property type="term" value="P:fatty-acyl-CoA biosynthetic process"/>
    <property type="evidence" value="ECO:0007669"/>
    <property type="project" value="TreeGrafter"/>
</dbReference>
<dbReference type="GO" id="GO:0005777">
    <property type="term" value="C:peroxisome"/>
    <property type="evidence" value="ECO:0007669"/>
    <property type="project" value="UniProtKB-SubCell"/>
</dbReference>
<feature type="compositionally biased region" description="Basic and acidic residues" evidence="13">
    <location>
        <begin position="408"/>
        <end position="421"/>
    </location>
</feature>
<evidence type="ECO:0000256" key="13">
    <source>
        <dbReference type="SAM" id="MobiDB-lite"/>
    </source>
</evidence>
<evidence type="ECO:0000256" key="11">
    <source>
        <dbReference type="ARBA" id="ARBA00023262"/>
    </source>
</evidence>
<evidence type="ECO:0000256" key="12">
    <source>
        <dbReference type="ARBA" id="ARBA00048497"/>
    </source>
</evidence>
<dbReference type="PANTHER" id="PTHR24096:SF422">
    <property type="entry name" value="BCDNA.GH02901"/>
    <property type="match status" value="1"/>
</dbReference>
<feature type="domain" description="AMP-binding enzyme C-terminal" evidence="15">
    <location>
        <begin position="1241"/>
        <end position="1316"/>
    </location>
</feature>
<dbReference type="EC" id="1.13.12.7" evidence="3"/>
<feature type="domain" description="AMP-dependent synthetase/ligase" evidence="14">
    <location>
        <begin position="824"/>
        <end position="1191"/>
    </location>
</feature>
<evidence type="ECO:0000256" key="8">
    <source>
        <dbReference type="ARBA" id="ARBA00023033"/>
    </source>
</evidence>
<reference evidence="16" key="1">
    <citation type="journal article" date="2021" name="Mol. Ecol. Resour.">
        <title>Apolygus lucorum genome provides insights into omnivorousness and mesophyll feeding.</title>
        <authorList>
            <person name="Liu Y."/>
            <person name="Liu H."/>
            <person name="Wang H."/>
            <person name="Huang T."/>
            <person name="Liu B."/>
            <person name="Yang B."/>
            <person name="Yin L."/>
            <person name="Li B."/>
            <person name="Zhang Y."/>
            <person name="Zhang S."/>
            <person name="Jiang F."/>
            <person name="Zhang X."/>
            <person name="Ren Y."/>
            <person name="Wang B."/>
            <person name="Wang S."/>
            <person name="Lu Y."/>
            <person name="Wu K."/>
            <person name="Fan W."/>
            <person name="Wang G."/>
        </authorList>
    </citation>
    <scope>NUCLEOTIDE SEQUENCE</scope>
    <source>
        <strain evidence="16">12Hb</strain>
    </source>
</reference>
<feature type="compositionally biased region" description="Basic residues" evidence="13">
    <location>
        <begin position="109"/>
        <end position="124"/>
    </location>
</feature>
<keyword evidence="9" id="KW-0576">Peroxisome</keyword>
<keyword evidence="7" id="KW-0560">Oxidoreductase</keyword>
<dbReference type="InterPro" id="IPR020845">
    <property type="entry name" value="AMP-binding_CS"/>
</dbReference>
<dbReference type="FunFam" id="3.30.300.30:FF:000007">
    <property type="entry name" value="4-coumarate--CoA ligase 2"/>
    <property type="match status" value="1"/>
</dbReference>
<feature type="region of interest" description="Disordered" evidence="13">
    <location>
        <begin position="1"/>
        <end position="133"/>
    </location>
</feature>
<keyword evidence="10" id="KW-0455">Luminescence</keyword>
<dbReference type="InterPro" id="IPR000873">
    <property type="entry name" value="AMP-dep_synth/lig_dom"/>
</dbReference>
<dbReference type="GO" id="GO:0005524">
    <property type="term" value="F:ATP binding"/>
    <property type="evidence" value="ECO:0007669"/>
    <property type="project" value="UniProtKB-KW"/>
</dbReference>
<evidence type="ECO:0000256" key="10">
    <source>
        <dbReference type="ARBA" id="ARBA00023223"/>
    </source>
</evidence>
<dbReference type="Pfam" id="PF00501">
    <property type="entry name" value="AMP-binding"/>
    <property type="match status" value="1"/>
</dbReference>
<evidence type="ECO:0000256" key="7">
    <source>
        <dbReference type="ARBA" id="ARBA00023002"/>
    </source>
</evidence>
<evidence type="ECO:0000313" key="16">
    <source>
        <dbReference type="EMBL" id="KAF6211636.1"/>
    </source>
</evidence>
<proteinExistence type="inferred from homology"/>
<evidence type="ECO:0000256" key="5">
    <source>
        <dbReference type="ARBA" id="ARBA00022741"/>
    </source>
</evidence>
<feature type="compositionally biased region" description="Low complexity" evidence="13">
    <location>
        <begin position="19"/>
        <end position="29"/>
    </location>
</feature>
<evidence type="ECO:0000256" key="6">
    <source>
        <dbReference type="ARBA" id="ARBA00022840"/>
    </source>
</evidence>
<dbReference type="SUPFAM" id="SSF56801">
    <property type="entry name" value="Acetyl-CoA synthetase-like"/>
    <property type="match status" value="1"/>
</dbReference>
<feature type="compositionally biased region" description="Low complexity" evidence="13">
    <location>
        <begin position="82"/>
        <end position="91"/>
    </location>
</feature>
<comment type="caution">
    <text evidence="16">The sequence shown here is derived from an EMBL/GenBank/DDBJ whole genome shotgun (WGS) entry which is preliminary data.</text>
</comment>
<evidence type="ECO:0000256" key="1">
    <source>
        <dbReference type="ARBA" id="ARBA00004275"/>
    </source>
</evidence>
<dbReference type="GO" id="GO:0004497">
    <property type="term" value="F:monooxygenase activity"/>
    <property type="evidence" value="ECO:0007669"/>
    <property type="project" value="UniProtKB-KW"/>
</dbReference>
<dbReference type="InterPro" id="IPR025110">
    <property type="entry name" value="AMP-bd_C"/>
</dbReference>
<sequence length="1328" mass="148671">MADRKGPRKRTSSYDEDSSTLSDSSGTISRTKGSRRVTRTKGSMRASRNKRSRFSRDSFDSDEDSYSYSNKGNSTQARGPRVRSSQVSRTSSEWDEAEDTFGSAEQRYKKSRAPSKSPRRRSSRHKAEDLEEEEECDGRQFLVRCPIIMTSSEENNPPESSNPVCTIRLASSRYQKDIEVNLDKQMDDVIYRILKGMDDECVDINGLRLSGKKRPFGFLQHCLAPLASCFSVKPPAGRSGGQRKTHCHPCEQGRRSRARRSCSPGYNQRKSNKSASSDESCEEETPRRKKMRKKSCCQRLLQGCRKKVLCRRSCCMNDDLVLIEIIPSRANHNADVKYKKHKERGVGTDTSPELEILLNGDERCVSKMTAKKCPCRVCVTKSKKKCKPKQKEEPNRNKEAEEPFEEREESRDSMESDDSRAPKGRRKRRGSTPSSDRRKLSFERTYSLLVNSNYDPTWDSDYATSNSLIGHMPLKWTTDRKTNLLTKGSKSEPLNVYSALQERFMDVVNDENLKHHQKMLLKRKEFDHIGSPTIDKMKLIPYETTSRRRKVSSRLFFGRDYILELHETSESVEETVKTQNTKHQTLRMMDCLRLHKMFQRSEVSMTSSTTNAVSSVPPGTECKKHKKTIKLKLKKGDTSSSIIVLENEFSSRLVSEIEDYSPKKITSRLNDDPPLKGSLKLEPSKLHFMKFPPTKKSLSHRGASGFIVRRLLLKTRPTRADNIATASFLHALIGKFLNQKGLIMFSTRTLVKDSWSGARRLNAGRRLSSTRQHHQTRLMLRNWRRPFSSTHTRAASTQDGSVRGLFPDEPVPEVPFPEYLWSKSHKWADATAVTCGVSNRKVSYKDLQSRCSAFGGALLRDLGLKTNDRVAVLLPNCAEFIVASIGAMKAGIIPTTMNPMYTPDEVAHQLKDSGASAAVTLVQFLPTMMKAAKLAGMEGLKIVVLQKGEEPLPANVFTMQDLVAAGDTSVVDGVKRTPDDIALLPYSSGTTGRPKGVMLTNRNITSNLQALNKKQDHIERTGNKTEVIPLILPMFHIYGFAISSLTLFCGGEIISLPKFEEETFLRSLEKATILYVAPPLVIYLGASPRVTSATVKTLKSVVSGAAPCASSDIQRVANKMPQAAYAQGYGLTETSPLVCSTPKNVDNPSSVGPPALNTYVKVIDVESGKALGPEQPGEIVVKGPQVMKGYWNNQKATDEVLKDGWFYTGDIGYYDSNNYFYITDRLKELIKVKGFQVAPAELEGILRSHPDVMDAGVVGAPDPIKGEKPVAFVALTPGTKKDPEVLKAFLHDKVAKFKRVDDFIFVDAIPKSAAGKILRKELRKIINK</sequence>
<dbReference type="InterPro" id="IPR042099">
    <property type="entry name" value="ANL_N_sf"/>
</dbReference>
<keyword evidence="11" id="KW-0599">Photoprotein</keyword>
<feature type="compositionally biased region" description="Basic residues" evidence="13">
    <location>
        <begin position="1"/>
        <end position="11"/>
    </location>
</feature>
<feature type="compositionally biased region" description="Polar residues" evidence="13">
    <location>
        <begin position="264"/>
        <end position="278"/>
    </location>
</feature>
<evidence type="ECO:0000313" key="17">
    <source>
        <dbReference type="Proteomes" id="UP000466442"/>
    </source>
</evidence>
<evidence type="ECO:0000256" key="9">
    <source>
        <dbReference type="ARBA" id="ARBA00023140"/>
    </source>
</evidence>
<keyword evidence="8" id="KW-0503">Monooxygenase</keyword>
<dbReference type="Gene3D" id="3.30.300.30">
    <property type="match status" value="1"/>
</dbReference>
<evidence type="ECO:0000256" key="3">
    <source>
        <dbReference type="ARBA" id="ARBA00012532"/>
    </source>
</evidence>
<dbReference type="OrthoDB" id="10253869at2759"/>
<protein>
    <recommendedName>
        <fullName evidence="4">Luciferin 4-monooxygenase</fullName>
        <ecNumber evidence="3">1.13.12.7</ecNumber>
    </recommendedName>
</protein>
<dbReference type="PROSITE" id="PS00455">
    <property type="entry name" value="AMP_BINDING"/>
    <property type="match status" value="1"/>
</dbReference>
<evidence type="ECO:0000259" key="15">
    <source>
        <dbReference type="Pfam" id="PF13193"/>
    </source>
</evidence>
<dbReference type="Proteomes" id="UP000466442">
    <property type="component" value="Unassembled WGS sequence"/>
</dbReference>
<feature type="region of interest" description="Disordered" evidence="13">
    <location>
        <begin position="257"/>
        <end position="286"/>
    </location>
</feature>